<evidence type="ECO:0000256" key="1">
    <source>
        <dbReference type="SAM" id="MobiDB-lite"/>
    </source>
</evidence>
<keyword evidence="3" id="KW-1185">Reference proteome</keyword>
<protein>
    <submittedName>
        <fullName evidence="2">Uncharacterized protein</fullName>
    </submittedName>
</protein>
<dbReference type="RefSeq" id="WP_110520747.1">
    <property type="nucleotide sequence ID" value="NZ_PDOF01000002.1"/>
</dbReference>
<feature type="region of interest" description="Disordered" evidence="1">
    <location>
        <begin position="33"/>
        <end position="118"/>
    </location>
</feature>
<dbReference type="EMBL" id="PDOF01000002">
    <property type="protein sequence ID" value="PYZ96808.1"/>
    <property type="molecule type" value="Genomic_DNA"/>
</dbReference>
<comment type="caution">
    <text evidence="2">The sequence shown here is derived from an EMBL/GenBank/DDBJ whole genome shotgun (WGS) entry which is preliminary data.</text>
</comment>
<reference evidence="2 3" key="1">
    <citation type="submission" date="2017-10" db="EMBL/GenBank/DDBJ databases">
        <title>Bacillus sp. nov., a halophilic bacterium isolated from a Yangshapao Lake.</title>
        <authorList>
            <person name="Wang H."/>
        </authorList>
    </citation>
    <scope>NUCLEOTIDE SEQUENCE [LARGE SCALE GENOMIC DNA]</scope>
    <source>
        <strain evidence="2 3">YSP-3</strain>
    </source>
</reference>
<feature type="compositionally biased region" description="Acidic residues" evidence="1">
    <location>
        <begin position="39"/>
        <end position="108"/>
    </location>
</feature>
<evidence type="ECO:0000313" key="3">
    <source>
        <dbReference type="Proteomes" id="UP000248066"/>
    </source>
</evidence>
<name>A0A2W0HT69_9BACI</name>
<dbReference type="AlphaFoldDB" id="A0A2W0HT69"/>
<evidence type="ECO:0000313" key="2">
    <source>
        <dbReference type="EMBL" id="PYZ96808.1"/>
    </source>
</evidence>
<accession>A0A2W0HT69</accession>
<dbReference type="Proteomes" id="UP000248066">
    <property type="component" value="Unassembled WGS sequence"/>
</dbReference>
<proteinExistence type="predicted"/>
<gene>
    <name evidence="2" type="ORF">CR205_14100</name>
</gene>
<organism evidence="2 3">
    <name type="scientific">Alteribacter lacisalsi</name>
    <dbReference type="NCBI Taxonomy" id="2045244"/>
    <lineage>
        <taxon>Bacteria</taxon>
        <taxon>Bacillati</taxon>
        <taxon>Bacillota</taxon>
        <taxon>Bacilli</taxon>
        <taxon>Bacillales</taxon>
        <taxon>Bacillaceae</taxon>
        <taxon>Alteribacter</taxon>
    </lineage>
</organism>
<dbReference type="OrthoDB" id="2087420at2"/>
<sequence length="256" mass="28182">MVEMMKKHGLWAVCFTVFITVVLMMTVQSGDDRAAEAQEDKEEGQEEMQEDTEDAAENENDSVENQEATEEDEADGSEDENGEQGTDDGAEESEEGVEAEEQDEEGDREDSAPSAGMNGETVAYQAGMELQTNSVIADAHDYLNKITGWGRLESVVTSELIMTPAWQKLKENQAFMESEGFAVSAAKRDIERAGQLIMIVETEGDKDALLFLHRLLHDLDIHINESEGQHFGVTEAFGGEGEAQGLSLYVNRYAGE</sequence>